<dbReference type="InterPro" id="IPR016130">
    <property type="entry name" value="Tyr_Pase_AS"/>
</dbReference>
<dbReference type="Pfam" id="PF13350">
    <property type="entry name" value="Y_phosphatase3"/>
    <property type="match status" value="1"/>
</dbReference>
<dbReference type="InterPro" id="IPR026893">
    <property type="entry name" value="Tyr/Ser_Pase_IphP-type"/>
</dbReference>
<reference evidence="1 2" key="1">
    <citation type="submission" date="2018-10" db="EMBL/GenBank/DDBJ databases">
        <title>Genome sequences of five Lactobacillus pentosus strains isolated from brines of traditionally fermented spanish-style green table olives and differences between them.</title>
        <authorList>
            <person name="Jimenez Diaz R."/>
        </authorList>
    </citation>
    <scope>NUCLEOTIDE SEQUENCE [LARGE SCALE GENOMIC DNA]</scope>
    <source>
        <strain evidence="1 2">IG8</strain>
    </source>
</reference>
<evidence type="ECO:0000313" key="2">
    <source>
        <dbReference type="Proteomes" id="UP000281061"/>
    </source>
</evidence>
<dbReference type="AlphaFoldDB" id="A0A241RSF3"/>
<dbReference type="Proteomes" id="UP000281061">
    <property type="component" value="Unassembled WGS sequence"/>
</dbReference>
<evidence type="ECO:0000313" key="1">
    <source>
        <dbReference type="EMBL" id="RMW54983.1"/>
    </source>
</evidence>
<accession>A0A241RSF3</accession>
<dbReference type="GO" id="GO:0004721">
    <property type="term" value="F:phosphoprotein phosphatase activity"/>
    <property type="evidence" value="ECO:0007669"/>
    <property type="project" value="InterPro"/>
</dbReference>
<dbReference type="EMBL" id="RDCL01000052">
    <property type="protein sequence ID" value="RMW54983.1"/>
    <property type="molecule type" value="Genomic_DNA"/>
</dbReference>
<name>A0A241RSF3_LACPE</name>
<gene>
    <name evidence="1" type="ORF">D6U17_08765</name>
</gene>
<organism evidence="1 2">
    <name type="scientific">Lactiplantibacillus pentosus</name>
    <name type="common">Lactobacillus pentosus</name>
    <dbReference type="NCBI Taxonomy" id="1589"/>
    <lineage>
        <taxon>Bacteria</taxon>
        <taxon>Bacillati</taxon>
        <taxon>Bacillota</taxon>
        <taxon>Bacilli</taxon>
        <taxon>Lactobacillales</taxon>
        <taxon>Lactobacillaceae</taxon>
        <taxon>Lactiplantibacillus</taxon>
    </lineage>
</organism>
<sequence>MASTMTNQRVLTVPGGINFRELGGYATKDGRTVKWHKVIRTGGLDQLTPAGQAQLDDYGVRYDIDFRSPKEVLDAPDRVPANAKYVYAPVFNVDETRNSDGTDKMTANLEKHPDSGFKHMLKVYRMVADEQHAKDEYRRFFDNLLANDQPDSTLLFHCTAGKDRTGMGAVYLLTALGVDFATIKQDYLLTNQASIGRINGAMAAAKAQGASAETIESIRALWSVDPAYLDAAMTEIKRQSGNLTHYLHTELKLTNNEIKDLQRIYLE</sequence>
<dbReference type="InterPro" id="IPR029021">
    <property type="entry name" value="Prot-tyrosine_phosphatase-like"/>
</dbReference>
<comment type="caution">
    <text evidence="1">The sequence shown here is derived from an EMBL/GenBank/DDBJ whole genome shotgun (WGS) entry which is preliminary data.</text>
</comment>
<dbReference type="SUPFAM" id="SSF52799">
    <property type="entry name" value="(Phosphotyrosine protein) phosphatases II"/>
    <property type="match status" value="1"/>
</dbReference>
<dbReference type="Gene3D" id="3.90.190.10">
    <property type="entry name" value="Protein tyrosine phosphatase superfamily"/>
    <property type="match status" value="1"/>
</dbReference>
<protein>
    <submittedName>
        <fullName evidence="1">Tyrosine-protein phosphatase</fullName>
    </submittedName>
</protein>
<proteinExistence type="predicted"/>
<dbReference type="OrthoDB" id="1188001at2"/>
<dbReference type="PROSITE" id="PS00383">
    <property type="entry name" value="TYR_PHOSPHATASE_1"/>
    <property type="match status" value="1"/>
</dbReference>